<gene>
    <name evidence="1" type="ORF">KOF26_07315</name>
</gene>
<evidence type="ECO:0000313" key="1">
    <source>
        <dbReference type="EMBL" id="MBU3077675.1"/>
    </source>
</evidence>
<dbReference type="RefSeq" id="WP_216322538.1">
    <property type="nucleotide sequence ID" value="NZ_JAHKRT010000003.1"/>
</dbReference>
<keyword evidence="2" id="KW-1185">Reference proteome</keyword>
<dbReference type="Proteomes" id="UP000776276">
    <property type="component" value="Unassembled WGS sequence"/>
</dbReference>
<protein>
    <submittedName>
        <fullName evidence="1">Uncharacterized protein</fullName>
    </submittedName>
</protein>
<accession>A0ABS6BH96</accession>
<evidence type="ECO:0000313" key="2">
    <source>
        <dbReference type="Proteomes" id="UP000776276"/>
    </source>
</evidence>
<sequence>MPAEQGADVPPAGGFVAIAVDVRQYSITTGVAPNEETFRKAIEESGTALLEAGTELAQATAGAATGIERASTAFASCGYTPTAR</sequence>
<proteinExistence type="predicted"/>
<name>A0ABS6BH96_9SPHN</name>
<comment type="caution">
    <text evidence="1">The sequence shown here is derived from an EMBL/GenBank/DDBJ whole genome shotgun (WGS) entry which is preliminary data.</text>
</comment>
<reference evidence="1 2" key="1">
    <citation type="submission" date="2021-06" db="EMBL/GenBank/DDBJ databases">
        <title>Sphingomonas sp. XMGL2, whole genome shotgun sequencing project.</title>
        <authorList>
            <person name="Zhao G."/>
            <person name="Shen L."/>
        </authorList>
    </citation>
    <scope>NUCLEOTIDE SEQUENCE [LARGE SCALE GENOMIC DNA]</scope>
    <source>
        <strain evidence="1 2">XMGL2</strain>
    </source>
</reference>
<organism evidence="1 2">
    <name type="scientific">Sphingomonas quercus</name>
    <dbReference type="NCBI Taxonomy" id="2842451"/>
    <lineage>
        <taxon>Bacteria</taxon>
        <taxon>Pseudomonadati</taxon>
        <taxon>Pseudomonadota</taxon>
        <taxon>Alphaproteobacteria</taxon>
        <taxon>Sphingomonadales</taxon>
        <taxon>Sphingomonadaceae</taxon>
        <taxon>Sphingomonas</taxon>
    </lineage>
</organism>
<dbReference type="EMBL" id="JAHKRT010000003">
    <property type="protein sequence ID" value="MBU3077675.1"/>
    <property type="molecule type" value="Genomic_DNA"/>
</dbReference>